<dbReference type="Proteomes" id="UP000034137">
    <property type="component" value="Unassembled WGS sequence"/>
</dbReference>
<evidence type="ECO:0000313" key="2">
    <source>
        <dbReference type="Proteomes" id="UP000034137"/>
    </source>
</evidence>
<protein>
    <submittedName>
        <fullName evidence="1">Uncharacterized protein</fullName>
    </submittedName>
</protein>
<name>A0A0G0Q6C0_9BACT</name>
<reference evidence="1 2" key="1">
    <citation type="journal article" date="2015" name="Nature">
        <title>rRNA introns, odd ribosomes, and small enigmatic genomes across a large radiation of phyla.</title>
        <authorList>
            <person name="Brown C.T."/>
            <person name="Hug L.A."/>
            <person name="Thomas B.C."/>
            <person name="Sharon I."/>
            <person name="Castelle C.J."/>
            <person name="Singh A."/>
            <person name="Wilkins M.J."/>
            <person name="Williams K.H."/>
            <person name="Banfield J.F."/>
        </authorList>
    </citation>
    <scope>NUCLEOTIDE SEQUENCE [LARGE SCALE GENOMIC DNA]</scope>
</reference>
<gene>
    <name evidence="1" type="ORF">UT64_C0019G0002</name>
</gene>
<comment type="caution">
    <text evidence="1">The sequence shown here is derived from an EMBL/GenBank/DDBJ whole genome shotgun (WGS) entry which is preliminary data.</text>
</comment>
<proteinExistence type="predicted"/>
<dbReference type="EMBL" id="LBXO01000019">
    <property type="protein sequence ID" value="KKR32896.1"/>
    <property type="molecule type" value="Genomic_DNA"/>
</dbReference>
<accession>A0A0G0Q6C0</accession>
<sequence>MQCFYAWPTNYRTMDNDHSAICLMTKTFIILIIKLLNRADKLSAFAFSRLPSRFGIDMMYRQVQVFPMEIYFLDHSCLSNYLRKTCLVLCTYHESQIVARKKYCPDKFYAFCLFRRNQRFFALVIGKINQ</sequence>
<organism evidence="1 2">
    <name type="scientific">Candidatus Falkowbacteria bacterium GW2011_GWF2_39_8</name>
    <dbReference type="NCBI Taxonomy" id="1618642"/>
    <lineage>
        <taxon>Bacteria</taxon>
        <taxon>Candidatus Falkowiibacteriota</taxon>
    </lineage>
</organism>
<evidence type="ECO:0000313" key="1">
    <source>
        <dbReference type="EMBL" id="KKR32896.1"/>
    </source>
</evidence>
<dbReference type="AlphaFoldDB" id="A0A0G0Q6C0"/>